<dbReference type="InterPro" id="IPR035919">
    <property type="entry name" value="EAL_sf"/>
</dbReference>
<protein>
    <submittedName>
        <fullName evidence="4">Diguanylate cyclase (GGDEF) domain-containing protein</fullName>
    </submittedName>
</protein>
<keyword evidence="5" id="KW-1185">Reference proteome</keyword>
<dbReference type="PROSITE" id="PS50887">
    <property type="entry name" value="GGDEF"/>
    <property type="match status" value="1"/>
</dbReference>
<dbReference type="NCBIfam" id="TIGR00254">
    <property type="entry name" value="GGDEF"/>
    <property type="match status" value="1"/>
</dbReference>
<dbReference type="GO" id="GO:0071111">
    <property type="term" value="F:cyclic-guanylate-specific phosphodiesterase activity"/>
    <property type="evidence" value="ECO:0007669"/>
    <property type="project" value="InterPro"/>
</dbReference>
<accession>A0A1G5NSE1</accession>
<dbReference type="Proteomes" id="UP000199347">
    <property type="component" value="Unassembled WGS sequence"/>
</dbReference>
<sequence>MAKRSTKNVAGSRGDYVPDTTPVVAAPPASQHPAAGATAQAILTEIGETVYEWDLATDKLRWASNAAGALGIPNLRKIENGRDFETLVDPDSLMNRTQAVRHAIAVDYGDGVPYEVTYALRVGSEGNKRKIWVRDRGRWYGNHEGEPVLARGAVRVQPAGPGDQQEAERPRFFKERANFLRLLEDTLAVSQHYAVPFILAVVSIDNLKLASETYGPQIIDPILQEFSTTIEKTVRDTDVVGELAEGEIGIILNRIDPQEAETAVQRIAERMMTVTVPLRDRVVVPVVSVGALVVSGTEADSMRDCLDAVRRALTRAQKAGGGHLVIDRADEPGIGEPQKAREDDVDELLRTVREGRLILSQIPVRDAETGKTVFLHLAPHLLNEDGDLVPATKAVDRAEGLGFAQLVDMRLLYLARERLAAAPKQRFCLGVSTGALLNEVWLANLERILRETSGAPDRLIVAVPFDTLLARGEEAAELVESVRSLGAKLAVRRFDGRFWDARPLGQMGIEFLELALAQLRLDEAEAEERAWKSTADLVAAMGLKALVSGTASAEEEARLAKAGFPLIEKKPA</sequence>
<dbReference type="AlphaFoldDB" id="A0A1G5NSE1"/>
<dbReference type="STRING" id="1120955.SAMN03080610_02566"/>
<dbReference type="RefSeq" id="WP_092813645.1">
    <property type="nucleotide sequence ID" value="NZ_FMVW01000005.1"/>
</dbReference>
<dbReference type="InterPro" id="IPR043128">
    <property type="entry name" value="Rev_trsase/Diguanyl_cyclase"/>
</dbReference>
<reference evidence="4 5" key="1">
    <citation type="submission" date="2016-10" db="EMBL/GenBank/DDBJ databases">
        <authorList>
            <person name="de Groot N.N."/>
        </authorList>
    </citation>
    <scope>NUCLEOTIDE SEQUENCE [LARGE SCALE GENOMIC DNA]</scope>
    <source>
        <strain evidence="4 5">DSM 2698</strain>
    </source>
</reference>
<dbReference type="PANTHER" id="PTHR33121">
    <property type="entry name" value="CYCLIC DI-GMP PHOSPHODIESTERASE PDEF"/>
    <property type="match status" value="1"/>
</dbReference>
<feature type="region of interest" description="Disordered" evidence="1">
    <location>
        <begin position="1"/>
        <end position="32"/>
    </location>
</feature>
<evidence type="ECO:0000313" key="4">
    <source>
        <dbReference type="EMBL" id="SCZ39888.1"/>
    </source>
</evidence>
<gene>
    <name evidence="4" type="ORF">SAMN03080610_02566</name>
</gene>
<dbReference type="InterPro" id="IPR029787">
    <property type="entry name" value="Nucleotide_cyclase"/>
</dbReference>
<proteinExistence type="predicted"/>
<dbReference type="Gene3D" id="3.20.20.450">
    <property type="entry name" value="EAL domain"/>
    <property type="match status" value="1"/>
</dbReference>
<dbReference type="PANTHER" id="PTHR33121:SF79">
    <property type="entry name" value="CYCLIC DI-GMP PHOSPHODIESTERASE PDED-RELATED"/>
    <property type="match status" value="1"/>
</dbReference>
<name>A0A1G5NSE1_AFIMA</name>
<feature type="domain" description="EAL" evidence="2">
    <location>
        <begin position="341"/>
        <end position="572"/>
    </location>
</feature>
<organism evidence="4 5">
    <name type="scientific">Afifella marina DSM 2698</name>
    <dbReference type="NCBI Taxonomy" id="1120955"/>
    <lineage>
        <taxon>Bacteria</taxon>
        <taxon>Pseudomonadati</taxon>
        <taxon>Pseudomonadota</taxon>
        <taxon>Alphaproteobacteria</taxon>
        <taxon>Hyphomicrobiales</taxon>
        <taxon>Afifellaceae</taxon>
        <taxon>Afifella</taxon>
    </lineage>
</organism>
<feature type="domain" description="GGDEF" evidence="3">
    <location>
        <begin position="195"/>
        <end position="329"/>
    </location>
</feature>
<dbReference type="Gene3D" id="3.30.70.270">
    <property type="match status" value="1"/>
</dbReference>
<dbReference type="InterPro" id="IPR001633">
    <property type="entry name" value="EAL_dom"/>
</dbReference>
<dbReference type="InterPro" id="IPR050706">
    <property type="entry name" value="Cyclic-di-GMP_PDE-like"/>
</dbReference>
<feature type="compositionally biased region" description="Low complexity" evidence="1">
    <location>
        <begin position="17"/>
        <end position="29"/>
    </location>
</feature>
<dbReference type="Pfam" id="PF00563">
    <property type="entry name" value="EAL"/>
    <property type="match status" value="1"/>
</dbReference>
<dbReference type="SUPFAM" id="SSF141868">
    <property type="entry name" value="EAL domain-like"/>
    <property type="match status" value="1"/>
</dbReference>
<dbReference type="SMART" id="SM00267">
    <property type="entry name" value="GGDEF"/>
    <property type="match status" value="1"/>
</dbReference>
<evidence type="ECO:0000256" key="1">
    <source>
        <dbReference type="SAM" id="MobiDB-lite"/>
    </source>
</evidence>
<dbReference type="Pfam" id="PF00990">
    <property type="entry name" value="GGDEF"/>
    <property type="match status" value="1"/>
</dbReference>
<evidence type="ECO:0000259" key="2">
    <source>
        <dbReference type="PROSITE" id="PS50883"/>
    </source>
</evidence>
<dbReference type="PROSITE" id="PS50883">
    <property type="entry name" value="EAL"/>
    <property type="match status" value="1"/>
</dbReference>
<dbReference type="Gene3D" id="3.30.450.20">
    <property type="entry name" value="PAS domain"/>
    <property type="match status" value="1"/>
</dbReference>
<evidence type="ECO:0000313" key="5">
    <source>
        <dbReference type="Proteomes" id="UP000199347"/>
    </source>
</evidence>
<dbReference type="EMBL" id="FMVW01000005">
    <property type="protein sequence ID" value="SCZ39888.1"/>
    <property type="molecule type" value="Genomic_DNA"/>
</dbReference>
<dbReference type="InterPro" id="IPR000160">
    <property type="entry name" value="GGDEF_dom"/>
</dbReference>
<dbReference type="OrthoDB" id="23692at2"/>
<dbReference type="SUPFAM" id="SSF55073">
    <property type="entry name" value="Nucleotide cyclase"/>
    <property type="match status" value="1"/>
</dbReference>
<evidence type="ECO:0000259" key="3">
    <source>
        <dbReference type="PROSITE" id="PS50887"/>
    </source>
</evidence>